<feature type="domain" description="RRM" evidence="4">
    <location>
        <begin position="148"/>
        <end position="191"/>
    </location>
</feature>
<name>A0A7R9MJA2_9ACAR</name>
<evidence type="ECO:0000256" key="1">
    <source>
        <dbReference type="ARBA" id="ARBA00022884"/>
    </source>
</evidence>
<feature type="compositionally biased region" description="Basic and acidic residues" evidence="3">
    <location>
        <begin position="61"/>
        <end position="70"/>
    </location>
</feature>
<evidence type="ECO:0000259" key="4">
    <source>
        <dbReference type="PROSITE" id="PS50102"/>
    </source>
</evidence>
<dbReference type="InterPro" id="IPR012677">
    <property type="entry name" value="Nucleotide-bd_a/b_plait_sf"/>
</dbReference>
<dbReference type="Pfam" id="PF00076">
    <property type="entry name" value="RRM_1"/>
    <property type="match status" value="1"/>
</dbReference>
<sequence length="191" mass="21209">MSDREYSLISLCLRNRLNVRRMVRIALMSPIGVLRVAALSLPDAREPTRGLPVRPPAPVPHARDPTPDPGVDHILIDIVATEEITRSHAQEVRDRGEEVVIKTVMNGSPVTTVAAVITSHAPDIETTPGLQCLRGDDTLGTERTHRLERDLKDVFTKYGPLEDVQIVYDAQSGRSRGFAFIYYEDKNDAAM</sequence>
<evidence type="ECO:0000256" key="2">
    <source>
        <dbReference type="PROSITE-ProRule" id="PRU00176"/>
    </source>
</evidence>
<keyword evidence="1 2" id="KW-0694">RNA-binding</keyword>
<dbReference type="EMBL" id="CAJPVJ010022719">
    <property type="protein sequence ID" value="CAG2178326.1"/>
    <property type="molecule type" value="Genomic_DNA"/>
</dbReference>
<dbReference type="Proteomes" id="UP000728032">
    <property type="component" value="Unassembled WGS sequence"/>
</dbReference>
<reference evidence="5" key="1">
    <citation type="submission" date="2020-11" db="EMBL/GenBank/DDBJ databases">
        <authorList>
            <person name="Tran Van P."/>
        </authorList>
    </citation>
    <scope>NUCLEOTIDE SEQUENCE</scope>
</reference>
<evidence type="ECO:0000256" key="3">
    <source>
        <dbReference type="SAM" id="MobiDB-lite"/>
    </source>
</evidence>
<dbReference type="EMBL" id="OC937544">
    <property type="protein sequence ID" value="CAD7661190.1"/>
    <property type="molecule type" value="Genomic_DNA"/>
</dbReference>
<dbReference type="Gene3D" id="3.30.70.330">
    <property type="match status" value="1"/>
</dbReference>
<keyword evidence="6" id="KW-1185">Reference proteome</keyword>
<organism evidence="5">
    <name type="scientific">Oppiella nova</name>
    <dbReference type="NCBI Taxonomy" id="334625"/>
    <lineage>
        <taxon>Eukaryota</taxon>
        <taxon>Metazoa</taxon>
        <taxon>Ecdysozoa</taxon>
        <taxon>Arthropoda</taxon>
        <taxon>Chelicerata</taxon>
        <taxon>Arachnida</taxon>
        <taxon>Acari</taxon>
        <taxon>Acariformes</taxon>
        <taxon>Sarcoptiformes</taxon>
        <taxon>Oribatida</taxon>
        <taxon>Brachypylina</taxon>
        <taxon>Oppioidea</taxon>
        <taxon>Oppiidae</taxon>
        <taxon>Oppiella</taxon>
    </lineage>
</organism>
<protein>
    <recommendedName>
        <fullName evidence="4">RRM domain-containing protein</fullName>
    </recommendedName>
</protein>
<feature type="non-terminal residue" evidence="5">
    <location>
        <position position="1"/>
    </location>
</feature>
<dbReference type="OrthoDB" id="439808at2759"/>
<proteinExistence type="predicted"/>
<accession>A0A7R9MJA2</accession>
<dbReference type="PANTHER" id="PTHR48034">
    <property type="entry name" value="TRANSFORMER-2 SEX-DETERMINING PROTEIN-RELATED"/>
    <property type="match status" value="1"/>
</dbReference>
<dbReference type="PROSITE" id="PS50102">
    <property type="entry name" value="RRM"/>
    <property type="match status" value="1"/>
</dbReference>
<dbReference type="InterPro" id="IPR000504">
    <property type="entry name" value="RRM_dom"/>
</dbReference>
<evidence type="ECO:0000313" key="6">
    <source>
        <dbReference type="Proteomes" id="UP000728032"/>
    </source>
</evidence>
<dbReference type="SUPFAM" id="SSF54928">
    <property type="entry name" value="RNA-binding domain, RBD"/>
    <property type="match status" value="1"/>
</dbReference>
<dbReference type="AlphaFoldDB" id="A0A7R9MJA2"/>
<gene>
    <name evidence="5" type="ORF">ONB1V03_LOCUS17751</name>
</gene>
<dbReference type="GO" id="GO:0003723">
    <property type="term" value="F:RNA binding"/>
    <property type="evidence" value="ECO:0007669"/>
    <property type="project" value="UniProtKB-UniRule"/>
</dbReference>
<feature type="region of interest" description="Disordered" evidence="3">
    <location>
        <begin position="45"/>
        <end position="70"/>
    </location>
</feature>
<dbReference type="InterPro" id="IPR035979">
    <property type="entry name" value="RBD_domain_sf"/>
</dbReference>
<dbReference type="InterPro" id="IPR050441">
    <property type="entry name" value="RBM"/>
</dbReference>
<evidence type="ECO:0000313" key="5">
    <source>
        <dbReference type="EMBL" id="CAD7661190.1"/>
    </source>
</evidence>